<dbReference type="GO" id="GO:0034727">
    <property type="term" value="P:piecemeal microautophagy of the nucleus"/>
    <property type="evidence" value="ECO:0007669"/>
    <property type="project" value="TreeGrafter"/>
</dbReference>
<dbReference type="PANTHER" id="PTHR13385:SF0">
    <property type="entry name" value="UBIQUITIN-LIKE PROTEIN ATG12"/>
    <property type="match status" value="1"/>
</dbReference>
<dbReference type="SUPFAM" id="SSF54236">
    <property type="entry name" value="Ubiquitin-like"/>
    <property type="match status" value="1"/>
</dbReference>
<dbReference type="GO" id="GO:0000045">
    <property type="term" value="P:autophagosome assembly"/>
    <property type="evidence" value="ECO:0007669"/>
    <property type="project" value="InterPro"/>
</dbReference>
<dbReference type="GO" id="GO:0000422">
    <property type="term" value="P:autophagy of mitochondrion"/>
    <property type="evidence" value="ECO:0007669"/>
    <property type="project" value="TreeGrafter"/>
</dbReference>
<feature type="compositionally biased region" description="Low complexity" evidence="7">
    <location>
        <begin position="20"/>
        <end position="30"/>
    </location>
</feature>
<dbReference type="Proteomes" id="UP001345827">
    <property type="component" value="Unassembled WGS sequence"/>
</dbReference>
<dbReference type="Gene3D" id="3.10.20.90">
    <property type="entry name" value="Phosphatidylinositol 3-kinase Catalytic Subunit, Chain A, domain 1"/>
    <property type="match status" value="1"/>
</dbReference>
<evidence type="ECO:0000313" key="8">
    <source>
        <dbReference type="EMBL" id="KAK5535770.1"/>
    </source>
</evidence>
<dbReference type="PANTHER" id="PTHR13385">
    <property type="entry name" value="AUTOPHAGY PROTEIN 12"/>
    <property type="match status" value="1"/>
</dbReference>
<reference evidence="8 9" key="1">
    <citation type="submission" date="2023-06" db="EMBL/GenBank/DDBJ databases">
        <title>Black Yeasts Isolated from many extreme environments.</title>
        <authorList>
            <person name="Coleine C."/>
            <person name="Stajich J.E."/>
            <person name="Selbmann L."/>
        </authorList>
    </citation>
    <scope>NUCLEOTIDE SEQUENCE [LARGE SCALE GENOMIC DNA]</scope>
    <source>
        <strain evidence="8 9">CCFEE 5887</strain>
    </source>
</reference>
<dbReference type="GO" id="GO:0015031">
    <property type="term" value="P:protein transport"/>
    <property type="evidence" value="ECO:0007669"/>
    <property type="project" value="UniProtKB-KW"/>
</dbReference>
<evidence type="ECO:0000256" key="1">
    <source>
        <dbReference type="ARBA" id="ARBA00007778"/>
    </source>
</evidence>
<keyword evidence="6" id="KW-0813">Transport</keyword>
<dbReference type="GO" id="GO:0034045">
    <property type="term" value="C:phagophore assembly site membrane"/>
    <property type="evidence" value="ECO:0007669"/>
    <property type="project" value="UniProtKB-SubCell"/>
</dbReference>
<accession>A0AAV9Q890</accession>
<keyword evidence="9" id="KW-1185">Reference proteome</keyword>
<keyword evidence="4 6" id="KW-0833">Ubl conjugation pathway</keyword>
<dbReference type="InterPro" id="IPR029071">
    <property type="entry name" value="Ubiquitin-like_domsf"/>
</dbReference>
<evidence type="ECO:0000256" key="3">
    <source>
        <dbReference type="ARBA" id="ARBA00022499"/>
    </source>
</evidence>
<name>A0AAV9Q890_9PEZI</name>
<evidence type="ECO:0000256" key="5">
    <source>
        <dbReference type="ARBA" id="ARBA00023006"/>
    </source>
</evidence>
<dbReference type="GO" id="GO:0000421">
    <property type="term" value="C:autophagosome membrane"/>
    <property type="evidence" value="ECO:0007669"/>
    <property type="project" value="TreeGrafter"/>
</dbReference>
<dbReference type="GO" id="GO:0034274">
    <property type="term" value="C:Atg12-Atg5-Atg16 complex"/>
    <property type="evidence" value="ECO:0007669"/>
    <property type="project" value="TreeGrafter"/>
</dbReference>
<evidence type="ECO:0000256" key="2">
    <source>
        <dbReference type="ARBA" id="ARBA00015875"/>
    </source>
</evidence>
<dbReference type="GO" id="GO:0019776">
    <property type="term" value="F:Atg8-family ligase activity"/>
    <property type="evidence" value="ECO:0007669"/>
    <property type="project" value="TreeGrafter"/>
</dbReference>
<comment type="function">
    <text evidence="6">Ubiquitin-like protein involved in cytoplasm to vacuole transport (Cvt), autophagy vesicles formation, mitophagy, and nucleophagy.</text>
</comment>
<feature type="region of interest" description="Disordered" evidence="7">
    <location>
        <begin position="1"/>
        <end position="77"/>
    </location>
</feature>
<sequence>MSSPNLPLPLRASRSSATSQDQQQEQQQQQPDINAEVAGAGRSPAADVGDNNSGDEDTSYAERDENGDGDGDLPMSMTASVTLTNLPKDASAALKEVEELDERKVSIRFQPVGSAPILKQRVFKISASSKFSMVLNFLRKKLGVKDGDGLFLYVNSVFAPGLDEGVGNLFRVRYALPPLPSDDRAPPAAGKPKRTWKYY</sequence>
<dbReference type="Pfam" id="PF04110">
    <property type="entry name" value="APG12"/>
    <property type="match status" value="1"/>
</dbReference>
<dbReference type="AlphaFoldDB" id="A0AAV9Q890"/>
<keyword evidence="6" id="KW-0653">Protein transport</keyword>
<keyword evidence="3 6" id="KW-1017">Isopeptide bond</keyword>
<comment type="subcellular location">
    <subcellularLocation>
        <location evidence="6">Preautophagosomal structure membrane</location>
        <topology evidence="6">Peripheral membrane protein</topology>
    </subcellularLocation>
</comment>
<proteinExistence type="inferred from homology"/>
<evidence type="ECO:0000256" key="7">
    <source>
        <dbReference type="SAM" id="MobiDB-lite"/>
    </source>
</evidence>
<comment type="subunit">
    <text evidence="6">Forms a conjugate with ATG5.</text>
</comment>
<dbReference type="EMBL" id="JAXLQG010000009">
    <property type="protein sequence ID" value="KAK5535770.1"/>
    <property type="molecule type" value="Genomic_DNA"/>
</dbReference>
<organism evidence="8 9">
    <name type="scientific">Vermiconidia calcicola</name>
    <dbReference type="NCBI Taxonomy" id="1690605"/>
    <lineage>
        <taxon>Eukaryota</taxon>
        <taxon>Fungi</taxon>
        <taxon>Dikarya</taxon>
        <taxon>Ascomycota</taxon>
        <taxon>Pezizomycotina</taxon>
        <taxon>Dothideomycetes</taxon>
        <taxon>Dothideomycetidae</taxon>
        <taxon>Mycosphaerellales</taxon>
        <taxon>Extremaceae</taxon>
        <taxon>Vermiconidia</taxon>
    </lineage>
</organism>
<protein>
    <recommendedName>
        <fullName evidence="2 6">Ubiquitin-like protein ATG12</fullName>
    </recommendedName>
</protein>
<comment type="similarity">
    <text evidence="1 6">Belongs to the ATG12 family.</text>
</comment>
<dbReference type="GO" id="GO:0061723">
    <property type="term" value="P:glycophagy"/>
    <property type="evidence" value="ECO:0007669"/>
    <property type="project" value="TreeGrafter"/>
</dbReference>
<keyword evidence="6" id="KW-0472">Membrane</keyword>
<evidence type="ECO:0000256" key="6">
    <source>
        <dbReference type="RuleBase" id="RU361201"/>
    </source>
</evidence>
<gene>
    <name evidence="8" type="primary">atg12</name>
    <name evidence="8" type="ORF">LTR25_005672</name>
</gene>
<dbReference type="GO" id="GO:0097352">
    <property type="term" value="P:autophagosome maturation"/>
    <property type="evidence" value="ECO:0007669"/>
    <property type="project" value="TreeGrafter"/>
</dbReference>
<comment type="caution">
    <text evidence="8">The sequence shown here is derived from an EMBL/GenBank/DDBJ whole genome shotgun (WGS) entry which is preliminary data.</text>
</comment>
<evidence type="ECO:0000256" key="4">
    <source>
        <dbReference type="ARBA" id="ARBA00022786"/>
    </source>
</evidence>
<evidence type="ECO:0000313" key="9">
    <source>
        <dbReference type="Proteomes" id="UP001345827"/>
    </source>
</evidence>
<dbReference type="InterPro" id="IPR007242">
    <property type="entry name" value="Atg12"/>
</dbReference>
<dbReference type="CDD" id="cd01612">
    <property type="entry name" value="Ubl_ATG12"/>
    <property type="match status" value="1"/>
</dbReference>
<keyword evidence="5 6" id="KW-0072">Autophagy</keyword>